<evidence type="ECO:0000259" key="1">
    <source>
        <dbReference type="Pfam" id="PF13480"/>
    </source>
</evidence>
<dbReference type="InterPro" id="IPR038740">
    <property type="entry name" value="BioF2-like_GNAT_dom"/>
</dbReference>
<dbReference type="InterPro" id="IPR016181">
    <property type="entry name" value="Acyl_CoA_acyltransferase"/>
</dbReference>
<reference evidence="2 3" key="1">
    <citation type="submission" date="2014-12" db="EMBL/GenBank/DDBJ databases">
        <title>Denitrispirillum autotrophicum gen. nov., sp. nov., Denitrifying, Facultatively Autotrophic Bacteria Isolated from Rice Paddy Soil.</title>
        <authorList>
            <person name="Ishii S."/>
            <person name="Ashida N."/>
            <person name="Ohno H."/>
            <person name="Otsuka S."/>
            <person name="Yokota A."/>
            <person name="Senoo K."/>
        </authorList>
    </citation>
    <scope>NUCLEOTIDE SEQUENCE [LARGE SCALE GENOMIC DNA]</scope>
    <source>
        <strain evidence="2 3">TSA66</strain>
    </source>
</reference>
<keyword evidence="3" id="KW-1185">Reference proteome</keyword>
<sequence>MEFYPDEIPRFAEVELIRLYSCIFSSLEHFRIYGGTERISTYVARSGGKVVSVMLFRIEQGKAQVLNEFIRLDRQEISRFAEAVFAAYPALHCVSFNAVELPPVRLPFPAQRFNCSEDIVVALPATPEAYLAQLGKATRKNIKHHLSRLKRHHPSLRFEVRETGNIGAAEVNGIIALNRMRMSGKQKTSYLDDAESQRLLRLAQSCGMVATMRVEGRLCAGAICVRVNDNYFSYVTAHDPAYDAYRLGTLCCYLTICEAIARGGREFHLLWGRYQYKYMLAGAQRDLDHLDIYRTRADYLLHGAAILNNARRTALRQAKFWLLDPKRQDRPVLRAAIAWLRQMHRLPLGG</sequence>
<dbReference type="AlphaFoldDB" id="A0A0C1Y332"/>
<protein>
    <recommendedName>
        <fullName evidence="1">BioF2-like acetyltransferase domain-containing protein</fullName>
    </recommendedName>
</protein>
<evidence type="ECO:0000313" key="2">
    <source>
        <dbReference type="EMBL" id="KIF81493.1"/>
    </source>
</evidence>
<feature type="domain" description="BioF2-like acetyltransferase" evidence="1">
    <location>
        <begin position="137"/>
        <end position="277"/>
    </location>
</feature>
<gene>
    <name evidence="2" type="ORF">TSA66_12865</name>
</gene>
<name>A0A0C1Y332_9BURK</name>
<organism evidence="2 3">
    <name type="scientific">Noviherbaspirillum autotrophicum</name>
    <dbReference type="NCBI Taxonomy" id="709839"/>
    <lineage>
        <taxon>Bacteria</taxon>
        <taxon>Pseudomonadati</taxon>
        <taxon>Pseudomonadota</taxon>
        <taxon>Betaproteobacteria</taxon>
        <taxon>Burkholderiales</taxon>
        <taxon>Oxalobacteraceae</taxon>
        <taxon>Noviherbaspirillum</taxon>
    </lineage>
</organism>
<dbReference type="Gene3D" id="3.40.630.30">
    <property type="match status" value="1"/>
</dbReference>
<dbReference type="Proteomes" id="UP000031572">
    <property type="component" value="Unassembled WGS sequence"/>
</dbReference>
<comment type="caution">
    <text evidence="2">The sequence shown here is derived from an EMBL/GenBank/DDBJ whole genome shotgun (WGS) entry which is preliminary data.</text>
</comment>
<dbReference type="SUPFAM" id="SSF55729">
    <property type="entry name" value="Acyl-CoA N-acyltransferases (Nat)"/>
    <property type="match status" value="1"/>
</dbReference>
<dbReference type="Pfam" id="PF13480">
    <property type="entry name" value="Acetyltransf_6"/>
    <property type="match status" value="1"/>
</dbReference>
<evidence type="ECO:0000313" key="3">
    <source>
        <dbReference type="Proteomes" id="UP000031572"/>
    </source>
</evidence>
<dbReference type="EMBL" id="JWJG01000028">
    <property type="protein sequence ID" value="KIF81493.1"/>
    <property type="molecule type" value="Genomic_DNA"/>
</dbReference>
<accession>A0A0C1Y332</accession>
<proteinExistence type="predicted"/>